<evidence type="ECO:0000313" key="3">
    <source>
        <dbReference type="EMBL" id="XBH01576.1"/>
    </source>
</evidence>
<evidence type="ECO:0000256" key="1">
    <source>
        <dbReference type="SAM" id="SignalP"/>
    </source>
</evidence>
<name>A0AAU7CA10_9BACT</name>
<feature type="domain" description="3-keto-alpha-glucoside-1,2-lyase/3-keto-2-hydroxy-glucal hydratase" evidence="2">
    <location>
        <begin position="33"/>
        <end position="195"/>
    </location>
</feature>
<dbReference type="AlphaFoldDB" id="A0AAU7CA10"/>
<evidence type="ECO:0000259" key="2">
    <source>
        <dbReference type="Pfam" id="PF06439"/>
    </source>
</evidence>
<keyword evidence="1" id="KW-0732">Signal</keyword>
<feature type="chain" id="PRO_5043795252" evidence="1">
    <location>
        <begin position="30"/>
        <end position="257"/>
    </location>
</feature>
<feature type="signal peptide" evidence="1">
    <location>
        <begin position="1"/>
        <end position="29"/>
    </location>
</feature>
<dbReference type="RefSeq" id="WP_406694315.1">
    <property type="nucleotide sequence ID" value="NZ_CP155447.1"/>
</dbReference>
<proteinExistence type="predicted"/>
<dbReference type="InterPro" id="IPR010496">
    <property type="entry name" value="AL/BT2_dom"/>
</dbReference>
<dbReference type="Pfam" id="PF06439">
    <property type="entry name" value="3keto-disac_hyd"/>
    <property type="match status" value="1"/>
</dbReference>
<gene>
    <name evidence="3" type="ORF">V5E97_24895</name>
</gene>
<dbReference type="EMBL" id="CP155447">
    <property type="protein sequence ID" value="XBH01576.1"/>
    <property type="molecule type" value="Genomic_DNA"/>
</dbReference>
<protein>
    <submittedName>
        <fullName evidence="3">DUF1080 domain-containing protein</fullName>
    </submittedName>
</protein>
<dbReference type="Gene3D" id="2.60.120.560">
    <property type="entry name" value="Exo-inulinase, domain 1"/>
    <property type="match status" value="1"/>
</dbReference>
<sequence>MSWLNRQCPAWSSTFALLVSAVLLSAAHAEEPGFKPIFNGKDLTGWRLGETNLAGKTASDDGRFTVKDGVLVIAGSRDKPPKMTEIDTVESFDGDFTLRLDFRASKEANSGVHLRDKVFAHQLQIRDYPRVGPYKTLKNYKPGDWNAIEVVVTSTKARCTCNGELLEAALAIPDKGPLALQSETNVVEYRNIRIKAEGRVQEVKREIPYATPAHERQVLDVDSPPHAKKFVFVSTNDRRLPKVDVETIVREIARSIH</sequence>
<reference evidence="3" key="1">
    <citation type="submission" date="2024-05" db="EMBL/GenBank/DDBJ databases">
        <title>Planctomycetes of the genus Singulisphaera possess chitinolytic capabilities.</title>
        <authorList>
            <person name="Ivanova A."/>
        </authorList>
    </citation>
    <scope>NUCLEOTIDE SEQUENCE</scope>
    <source>
        <strain evidence="3">Ch08T</strain>
    </source>
</reference>
<dbReference type="GO" id="GO:0016787">
    <property type="term" value="F:hydrolase activity"/>
    <property type="evidence" value="ECO:0007669"/>
    <property type="project" value="InterPro"/>
</dbReference>
<accession>A0AAU7CA10</accession>
<organism evidence="3">
    <name type="scientific">Singulisphaera sp. Ch08</name>
    <dbReference type="NCBI Taxonomy" id="3120278"/>
    <lineage>
        <taxon>Bacteria</taxon>
        <taxon>Pseudomonadati</taxon>
        <taxon>Planctomycetota</taxon>
        <taxon>Planctomycetia</taxon>
        <taxon>Isosphaerales</taxon>
        <taxon>Isosphaeraceae</taxon>
        <taxon>Singulisphaera</taxon>
    </lineage>
</organism>